<organism evidence="3 4">
    <name type="scientific">Stylosanthes scabra</name>
    <dbReference type="NCBI Taxonomy" id="79078"/>
    <lineage>
        <taxon>Eukaryota</taxon>
        <taxon>Viridiplantae</taxon>
        <taxon>Streptophyta</taxon>
        <taxon>Embryophyta</taxon>
        <taxon>Tracheophyta</taxon>
        <taxon>Spermatophyta</taxon>
        <taxon>Magnoliopsida</taxon>
        <taxon>eudicotyledons</taxon>
        <taxon>Gunneridae</taxon>
        <taxon>Pentapetalae</taxon>
        <taxon>rosids</taxon>
        <taxon>fabids</taxon>
        <taxon>Fabales</taxon>
        <taxon>Fabaceae</taxon>
        <taxon>Papilionoideae</taxon>
        <taxon>50 kb inversion clade</taxon>
        <taxon>dalbergioids sensu lato</taxon>
        <taxon>Dalbergieae</taxon>
        <taxon>Pterocarpus clade</taxon>
        <taxon>Stylosanthes</taxon>
    </lineage>
</organism>
<dbReference type="Proteomes" id="UP001341840">
    <property type="component" value="Unassembled WGS sequence"/>
</dbReference>
<dbReference type="EMBL" id="JASCZI010241895">
    <property type="protein sequence ID" value="MED6208126.1"/>
    <property type="molecule type" value="Genomic_DNA"/>
</dbReference>
<keyword evidence="1" id="KW-0175">Coiled coil</keyword>
<feature type="region of interest" description="Disordered" evidence="2">
    <location>
        <begin position="1"/>
        <end position="23"/>
    </location>
</feature>
<gene>
    <name evidence="3" type="ORF">PIB30_042304</name>
</gene>
<protein>
    <submittedName>
        <fullName evidence="3">Uncharacterized protein</fullName>
    </submittedName>
</protein>
<name>A0ABU6YDY9_9FABA</name>
<reference evidence="3 4" key="1">
    <citation type="journal article" date="2023" name="Plants (Basel)">
        <title>Bridging the Gap: Combining Genomics and Transcriptomics Approaches to Understand Stylosanthes scabra, an Orphan Legume from the Brazilian Caatinga.</title>
        <authorList>
            <person name="Ferreira-Neto J.R.C."/>
            <person name="da Silva M.D."/>
            <person name="Binneck E."/>
            <person name="de Melo N.F."/>
            <person name="da Silva R.H."/>
            <person name="de Melo A.L.T.M."/>
            <person name="Pandolfi V."/>
            <person name="Bustamante F.O."/>
            <person name="Brasileiro-Vidal A.C."/>
            <person name="Benko-Iseppon A.M."/>
        </authorList>
    </citation>
    <scope>NUCLEOTIDE SEQUENCE [LARGE SCALE GENOMIC DNA]</scope>
    <source>
        <tissue evidence="3">Leaves</tissue>
    </source>
</reference>
<accession>A0ABU6YDY9</accession>
<proteinExistence type="predicted"/>
<evidence type="ECO:0000313" key="3">
    <source>
        <dbReference type="EMBL" id="MED6208126.1"/>
    </source>
</evidence>
<feature type="compositionally biased region" description="Low complexity" evidence="2">
    <location>
        <begin position="304"/>
        <end position="316"/>
    </location>
</feature>
<evidence type="ECO:0000256" key="2">
    <source>
        <dbReference type="SAM" id="MobiDB-lite"/>
    </source>
</evidence>
<comment type="caution">
    <text evidence="3">The sequence shown here is derived from an EMBL/GenBank/DDBJ whole genome shotgun (WGS) entry which is preliminary data.</text>
</comment>
<feature type="compositionally biased region" description="Basic residues" evidence="2">
    <location>
        <begin position="1"/>
        <end position="12"/>
    </location>
</feature>
<keyword evidence="4" id="KW-1185">Reference proteome</keyword>
<sequence>MSRSKKATSKRQRQSDDVVYTEPPPEHQFARYFSRLDDLNRYVFNFHERKEISPRYLDIKILETQNFNVLHSILATQGLLDFVQIRETYYPELVAMAYSTLSIEFNEESPTEFTLKFRLFKNEYEINSGELSTLWGFDDLDTSNCVLFDGNKTPESWDPHVKRQAFEMFNIQRVPRKKILCNVFNLEMRLLHYLITYVIFPRSTGHAHVQVDDLVIMWAMNNDFKIHWPYFIAQHMLRFTKDDIGKGIGYVFLWTRIFKQLGIDLSGESGRKLAQQHVIDIRALHHMSGNVQRGEEEEQEEHPQAQAQEQAPQDQAGPSDQPSMRDIMATLQRMEMNQQNLTQQVQGIQREQRRIWRSVRRMEAWTFDEDWNIPSEDEDQD</sequence>
<feature type="coiled-coil region" evidence="1">
    <location>
        <begin position="324"/>
        <end position="351"/>
    </location>
</feature>
<evidence type="ECO:0000256" key="1">
    <source>
        <dbReference type="SAM" id="Coils"/>
    </source>
</evidence>
<feature type="region of interest" description="Disordered" evidence="2">
    <location>
        <begin position="290"/>
        <end position="323"/>
    </location>
</feature>
<evidence type="ECO:0000313" key="4">
    <source>
        <dbReference type="Proteomes" id="UP001341840"/>
    </source>
</evidence>